<dbReference type="GO" id="GO:0003677">
    <property type="term" value="F:DNA binding"/>
    <property type="evidence" value="ECO:0007669"/>
    <property type="project" value="UniProtKB-KW"/>
</dbReference>
<gene>
    <name evidence="6" type="ORF">AKAME5_000849600</name>
</gene>
<reference evidence="6" key="1">
    <citation type="submission" date="2022-08" db="EMBL/GenBank/DDBJ databases">
        <title>Genome sequencing of akame (Lates japonicus).</title>
        <authorList>
            <person name="Hashiguchi Y."/>
            <person name="Takahashi H."/>
        </authorList>
    </citation>
    <scope>NUCLEOTIDE SEQUENCE</scope>
    <source>
        <strain evidence="6">Kochi</strain>
    </source>
</reference>
<evidence type="ECO:0000256" key="3">
    <source>
        <dbReference type="ARBA" id="ARBA00022741"/>
    </source>
</evidence>
<dbReference type="GO" id="GO:0005737">
    <property type="term" value="C:cytoplasm"/>
    <property type="evidence" value="ECO:0007669"/>
    <property type="project" value="TreeGrafter"/>
</dbReference>
<keyword evidence="4 6" id="KW-0418">Kinase</keyword>
<dbReference type="EMBL" id="BRZM01000023">
    <property type="protein sequence ID" value="GLD56107.1"/>
    <property type="molecule type" value="Genomic_DNA"/>
</dbReference>
<keyword evidence="6" id="KW-0371">Homeobox</keyword>
<dbReference type="InterPro" id="IPR011009">
    <property type="entry name" value="Kinase-like_dom_sf"/>
</dbReference>
<dbReference type="GO" id="GO:0005524">
    <property type="term" value="F:ATP binding"/>
    <property type="evidence" value="ECO:0007669"/>
    <property type="project" value="UniProtKB-KW"/>
</dbReference>
<evidence type="ECO:0000256" key="4">
    <source>
        <dbReference type="ARBA" id="ARBA00022777"/>
    </source>
</evidence>
<comment type="caution">
    <text evidence="6">The sequence shown here is derived from an EMBL/GenBank/DDBJ whole genome shotgun (WGS) entry which is preliminary data.</text>
</comment>
<dbReference type="GO" id="GO:0004713">
    <property type="term" value="F:protein tyrosine kinase activity"/>
    <property type="evidence" value="ECO:0007669"/>
    <property type="project" value="TreeGrafter"/>
</dbReference>
<dbReference type="GO" id="GO:0005634">
    <property type="term" value="C:nucleus"/>
    <property type="evidence" value="ECO:0007669"/>
    <property type="project" value="TreeGrafter"/>
</dbReference>
<evidence type="ECO:0000256" key="2">
    <source>
        <dbReference type="ARBA" id="ARBA00022679"/>
    </source>
</evidence>
<dbReference type="AlphaFoldDB" id="A0AAD3MLL6"/>
<dbReference type="Proteomes" id="UP001279410">
    <property type="component" value="Unassembled WGS sequence"/>
</dbReference>
<keyword evidence="5" id="KW-0067">ATP-binding</keyword>
<dbReference type="InterPro" id="IPR050494">
    <property type="entry name" value="Ser_Thr_dual-spec_kinase"/>
</dbReference>
<proteinExistence type="predicted"/>
<evidence type="ECO:0000313" key="7">
    <source>
        <dbReference type="Proteomes" id="UP001279410"/>
    </source>
</evidence>
<protein>
    <submittedName>
        <fullName evidence="6">Homeodomain-interacting protein kinase 2-like protein</fullName>
    </submittedName>
</protein>
<accession>A0AAD3MLL6</accession>
<evidence type="ECO:0000256" key="5">
    <source>
        <dbReference type="ARBA" id="ARBA00022840"/>
    </source>
</evidence>
<organism evidence="6 7">
    <name type="scientific">Lates japonicus</name>
    <name type="common">Japanese lates</name>
    <dbReference type="NCBI Taxonomy" id="270547"/>
    <lineage>
        <taxon>Eukaryota</taxon>
        <taxon>Metazoa</taxon>
        <taxon>Chordata</taxon>
        <taxon>Craniata</taxon>
        <taxon>Vertebrata</taxon>
        <taxon>Euteleostomi</taxon>
        <taxon>Actinopterygii</taxon>
        <taxon>Neopterygii</taxon>
        <taxon>Teleostei</taxon>
        <taxon>Neoteleostei</taxon>
        <taxon>Acanthomorphata</taxon>
        <taxon>Carangaria</taxon>
        <taxon>Carangaria incertae sedis</taxon>
        <taxon>Centropomidae</taxon>
        <taxon>Lates</taxon>
    </lineage>
</organism>
<keyword evidence="7" id="KW-1185">Reference proteome</keyword>
<dbReference type="GO" id="GO:0004674">
    <property type="term" value="F:protein serine/threonine kinase activity"/>
    <property type="evidence" value="ECO:0007669"/>
    <property type="project" value="UniProtKB-KW"/>
</dbReference>
<keyword evidence="3" id="KW-0547">Nucleotide-binding</keyword>
<evidence type="ECO:0000313" key="6">
    <source>
        <dbReference type="EMBL" id="GLD56107.1"/>
    </source>
</evidence>
<dbReference type="PANTHER" id="PTHR24058:SF17">
    <property type="entry name" value="HOMEODOMAIN INTERACTING PROTEIN KINASE, ISOFORM D"/>
    <property type="match status" value="1"/>
</dbReference>
<name>A0AAD3MLL6_LATJO</name>
<keyword evidence="2" id="KW-0808">Transferase</keyword>
<dbReference type="SUPFAM" id="SSF56112">
    <property type="entry name" value="Protein kinase-like (PK-like)"/>
    <property type="match status" value="1"/>
</dbReference>
<evidence type="ECO:0000256" key="1">
    <source>
        <dbReference type="ARBA" id="ARBA00022527"/>
    </source>
</evidence>
<keyword evidence="6" id="KW-0238">DNA-binding</keyword>
<sequence>MRKIIDILDEPADHLLCDGMFTKKFFKVVQQGGRYKWQLKTPGEYQQETGTGATQYENSVRSLDELLTLYPVTQGSTEMEDRRAFVDLLKCLLQVDPGQRISPLQALQHPFITKAHLEEEMDTS</sequence>
<dbReference type="PANTHER" id="PTHR24058">
    <property type="entry name" value="DUAL SPECIFICITY PROTEIN KINASE"/>
    <property type="match status" value="1"/>
</dbReference>
<dbReference type="Gene3D" id="1.10.510.10">
    <property type="entry name" value="Transferase(Phosphotransferase) domain 1"/>
    <property type="match status" value="1"/>
</dbReference>
<keyword evidence="1" id="KW-0723">Serine/threonine-protein kinase</keyword>